<gene>
    <name evidence="2" type="ORF">C4520_05440</name>
</gene>
<reference evidence="2 3" key="1">
    <citation type="journal article" date="2017" name="ISME J.">
        <title>Energy and carbon metabolisms in a deep terrestrial subsurface fluid microbial community.</title>
        <authorList>
            <person name="Momper L."/>
            <person name="Jungbluth S.P."/>
            <person name="Lee M.D."/>
            <person name="Amend J.P."/>
        </authorList>
    </citation>
    <scope>NUCLEOTIDE SEQUENCE [LARGE SCALE GENOMIC DNA]</scope>
    <source>
        <strain evidence="2">SURF_5</strain>
    </source>
</reference>
<accession>A0A3A4NZ84</accession>
<feature type="domain" description="Pyridoxamine 5'-phosphate oxidase N-terminal" evidence="1">
    <location>
        <begin position="10"/>
        <end position="103"/>
    </location>
</feature>
<dbReference type="InterPro" id="IPR012349">
    <property type="entry name" value="Split_barrel_FMN-bd"/>
</dbReference>
<name>A0A3A4NZ84_ABYX5</name>
<dbReference type="Pfam" id="PF01243">
    <property type="entry name" value="PNPOx_N"/>
    <property type="match status" value="1"/>
</dbReference>
<evidence type="ECO:0000313" key="3">
    <source>
        <dbReference type="Proteomes" id="UP000265882"/>
    </source>
</evidence>
<sequence>MDEKQMRRLLKNLFQTQRLAVLATQGENGPYTSLMAFAATEDLRRLLFATDRDTRKYRNMSHNPSVALLIDNRNPERSRTHFAVTAVGKAVPVTGTEDEVLRSAFLRKHPDLREFLDKEGCTLFKCSVEEYVLVQNFQDVSVYRLG</sequence>
<comment type="caution">
    <text evidence="2">The sequence shown here is derived from an EMBL/GenBank/DDBJ whole genome shotgun (WGS) entry which is preliminary data.</text>
</comment>
<evidence type="ECO:0000259" key="1">
    <source>
        <dbReference type="Pfam" id="PF01243"/>
    </source>
</evidence>
<dbReference type="AlphaFoldDB" id="A0A3A4NZ84"/>
<protein>
    <submittedName>
        <fullName evidence="2">Pyridoxamine 5'-phosphate oxidase family protein</fullName>
    </submittedName>
</protein>
<dbReference type="EMBL" id="QZKU01000042">
    <property type="protein sequence ID" value="RJP23885.1"/>
    <property type="molecule type" value="Genomic_DNA"/>
</dbReference>
<dbReference type="Proteomes" id="UP000265882">
    <property type="component" value="Unassembled WGS sequence"/>
</dbReference>
<evidence type="ECO:0000313" key="2">
    <source>
        <dbReference type="EMBL" id="RJP23885.1"/>
    </source>
</evidence>
<organism evidence="2 3">
    <name type="scientific">Abyssobacteria bacterium (strain SURF_5)</name>
    <dbReference type="NCBI Taxonomy" id="2093360"/>
    <lineage>
        <taxon>Bacteria</taxon>
        <taxon>Pseudomonadati</taxon>
        <taxon>Candidatus Hydrogenedentota</taxon>
        <taxon>Candidatus Abyssobacteria</taxon>
    </lineage>
</organism>
<proteinExistence type="predicted"/>
<dbReference type="InterPro" id="IPR011576">
    <property type="entry name" value="Pyridox_Oxase_N"/>
</dbReference>
<dbReference type="SUPFAM" id="SSF50475">
    <property type="entry name" value="FMN-binding split barrel"/>
    <property type="match status" value="1"/>
</dbReference>
<dbReference type="Gene3D" id="2.30.110.10">
    <property type="entry name" value="Electron Transport, Fmn-binding Protein, Chain A"/>
    <property type="match status" value="1"/>
</dbReference>